<evidence type="ECO:0000259" key="8">
    <source>
        <dbReference type="PROSITE" id="PS50928"/>
    </source>
</evidence>
<evidence type="ECO:0000256" key="7">
    <source>
        <dbReference type="RuleBase" id="RU363032"/>
    </source>
</evidence>
<feature type="transmembrane region" description="Helical" evidence="7">
    <location>
        <begin position="203"/>
        <end position="228"/>
    </location>
</feature>
<organism evidence="9 10">
    <name type="scientific">Sinomonas terrae</name>
    <dbReference type="NCBI Taxonomy" id="2908838"/>
    <lineage>
        <taxon>Bacteria</taxon>
        <taxon>Bacillati</taxon>
        <taxon>Actinomycetota</taxon>
        <taxon>Actinomycetes</taxon>
        <taxon>Micrococcales</taxon>
        <taxon>Micrococcaceae</taxon>
        <taxon>Sinomonas</taxon>
    </lineage>
</organism>
<evidence type="ECO:0000313" key="9">
    <source>
        <dbReference type="EMBL" id="MCH6468883.1"/>
    </source>
</evidence>
<feature type="transmembrane region" description="Helical" evidence="7">
    <location>
        <begin position="129"/>
        <end position="155"/>
    </location>
</feature>
<accession>A0ABS9TWT2</accession>
<evidence type="ECO:0000256" key="6">
    <source>
        <dbReference type="ARBA" id="ARBA00023136"/>
    </source>
</evidence>
<dbReference type="EMBL" id="JAKZBV010000001">
    <property type="protein sequence ID" value="MCH6468883.1"/>
    <property type="molecule type" value="Genomic_DNA"/>
</dbReference>
<evidence type="ECO:0000256" key="2">
    <source>
        <dbReference type="ARBA" id="ARBA00022448"/>
    </source>
</evidence>
<evidence type="ECO:0000256" key="4">
    <source>
        <dbReference type="ARBA" id="ARBA00022692"/>
    </source>
</evidence>
<keyword evidence="5 7" id="KW-1133">Transmembrane helix</keyword>
<evidence type="ECO:0000256" key="1">
    <source>
        <dbReference type="ARBA" id="ARBA00004651"/>
    </source>
</evidence>
<dbReference type="SUPFAM" id="SSF161098">
    <property type="entry name" value="MetI-like"/>
    <property type="match status" value="1"/>
</dbReference>
<sequence length="297" mass="32387">MSTAIKPQPAPPSSTIEKARIPHVGRRKVYRGLGLVLLIVIAAVFVLPILWTISTSLRIPAQSFDNPPQWIPLNPVWSNYSAVFDQVPLATFFLNSVIVTGAIVILQLITSTMSGYAFALVRFRGKGAVFAMVLATMMVPAQTTIIPIFILIRYLGLSDNLWSLVIPAVGGAFGTFLMRQYFLQMPSELAEAARVDGASNFQIFARIYAPIALPPMATLAVLNFSAYWNEFFRPLIFLQSTNNFTLPVGLVSLQGNFGTGSISIVLAGIVIALIPSIAIFLLAQRYFVEGITAGSFR</sequence>
<reference evidence="9 10" key="1">
    <citation type="submission" date="2022-03" db="EMBL/GenBank/DDBJ databases">
        <title>Sinomonas sp. isolated from a soil.</title>
        <authorList>
            <person name="Han J."/>
            <person name="Kim D.-U."/>
        </authorList>
    </citation>
    <scope>NUCLEOTIDE SEQUENCE [LARGE SCALE GENOMIC DNA]</scope>
    <source>
        <strain evidence="9 10">5-5</strain>
    </source>
</reference>
<feature type="transmembrane region" description="Helical" evidence="7">
    <location>
        <begin position="262"/>
        <end position="283"/>
    </location>
</feature>
<dbReference type="PANTHER" id="PTHR43744">
    <property type="entry name" value="ABC TRANSPORTER PERMEASE PROTEIN MG189-RELATED-RELATED"/>
    <property type="match status" value="1"/>
</dbReference>
<dbReference type="Pfam" id="PF00528">
    <property type="entry name" value="BPD_transp_1"/>
    <property type="match status" value="1"/>
</dbReference>
<keyword evidence="3" id="KW-1003">Cell membrane</keyword>
<dbReference type="Gene3D" id="1.10.3720.10">
    <property type="entry name" value="MetI-like"/>
    <property type="match status" value="1"/>
</dbReference>
<comment type="similarity">
    <text evidence="7">Belongs to the binding-protein-dependent transport system permease family.</text>
</comment>
<dbReference type="InterPro" id="IPR035906">
    <property type="entry name" value="MetI-like_sf"/>
</dbReference>
<keyword evidence="2 7" id="KW-0813">Transport</keyword>
<evidence type="ECO:0000313" key="10">
    <source>
        <dbReference type="Proteomes" id="UP001202922"/>
    </source>
</evidence>
<dbReference type="PROSITE" id="PS50928">
    <property type="entry name" value="ABC_TM1"/>
    <property type="match status" value="1"/>
</dbReference>
<feature type="transmembrane region" description="Helical" evidence="7">
    <location>
        <begin position="29"/>
        <end position="51"/>
    </location>
</feature>
<feature type="transmembrane region" description="Helical" evidence="7">
    <location>
        <begin position="161"/>
        <end position="182"/>
    </location>
</feature>
<keyword evidence="10" id="KW-1185">Reference proteome</keyword>
<dbReference type="PANTHER" id="PTHR43744:SF8">
    <property type="entry name" value="SN-GLYCEROL-3-PHOSPHATE TRANSPORT SYSTEM PERMEASE PROTEIN UGPE"/>
    <property type="match status" value="1"/>
</dbReference>
<gene>
    <name evidence="9" type="ORF">L0M17_02590</name>
</gene>
<evidence type="ECO:0000256" key="3">
    <source>
        <dbReference type="ARBA" id="ARBA00022475"/>
    </source>
</evidence>
<dbReference type="InterPro" id="IPR000515">
    <property type="entry name" value="MetI-like"/>
</dbReference>
<keyword evidence="4 7" id="KW-0812">Transmembrane</keyword>
<dbReference type="Proteomes" id="UP001202922">
    <property type="component" value="Unassembled WGS sequence"/>
</dbReference>
<dbReference type="CDD" id="cd06261">
    <property type="entry name" value="TM_PBP2"/>
    <property type="match status" value="1"/>
</dbReference>
<evidence type="ECO:0000256" key="5">
    <source>
        <dbReference type="ARBA" id="ARBA00022989"/>
    </source>
</evidence>
<dbReference type="RefSeq" id="WP_241050931.1">
    <property type="nucleotide sequence ID" value="NZ_JAKZBV010000001.1"/>
</dbReference>
<name>A0ABS9TWT2_9MICC</name>
<comment type="caution">
    <text evidence="9">The sequence shown here is derived from an EMBL/GenBank/DDBJ whole genome shotgun (WGS) entry which is preliminary data.</text>
</comment>
<proteinExistence type="inferred from homology"/>
<comment type="subcellular location">
    <subcellularLocation>
        <location evidence="1 7">Cell membrane</location>
        <topology evidence="1 7">Multi-pass membrane protein</topology>
    </subcellularLocation>
</comment>
<keyword evidence="6 7" id="KW-0472">Membrane</keyword>
<feature type="domain" description="ABC transmembrane type-1" evidence="8">
    <location>
        <begin position="93"/>
        <end position="283"/>
    </location>
</feature>
<protein>
    <submittedName>
        <fullName evidence="9">Carbohydrate ABC transporter permease</fullName>
    </submittedName>
</protein>
<feature type="transmembrane region" description="Helical" evidence="7">
    <location>
        <begin position="87"/>
        <end position="109"/>
    </location>
</feature>